<dbReference type="InterPro" id="IPR000653">
    <property type="entry name" value="DegT/StrS_aminotransferase"/>
</dbReference>
<dbReference type="AlphaFoldDB" id="W7Y6I1"/>
<dbReference type="PIRSF" id="PIRSF000390">
    <property type="entry name" value="PLP_StrS"/>
    <property type="match status" value="1"/>
</dbReference>
<dbReference type="PANTHER" id="PTHR30244:SF36">
    <property type="entry name" value="3-OXO-GLUCOSE-6-PHOSPHATE:GLUTAMATE AMINOTRANSFERASE"/>
    <property type="match status" value="1"/>
</dbReference>
<keyword evidence="6" id="KW-0032">Aminotransferase</keyword>
<dbReference type="RefSeq" id="WP_027470328.1">
    <property type="nucleotide sequence ID" value="NZ_BAMD01000020.1"/>
</dbReference>
<dbReference type="InterPro" id="IPR015424">
    <property type="entry name" value="PyrdxlP-dep_Trfase"/>
</dbReference>
<dbReference type="Gene3D" id="3.40.640.10">
    <property type="entry name" value="Type I PLP-dependent aspartate aminotransferase-like (Major domain)"/>
    <property type="match status" value="1"/>
</dbReference>
<evidence type="ECO:0000256" key="2">
    <source>
        <dbReference type="ARBA" id="ARBA00037999"/>
    </source>
</evidence>
<evidence type="ECO:0000256" key="3">
    <source>
        <dbReference type="PIRSR" id="PIRSR000390-1"/>
    </source>
</evidence>
<feature type="active site" description="Proton acceptor" evidence="3">
    <location>
        <position position="190"/>
    </location>
</feature>
<dbReference type="GO" id="GO:0008483">
    <property type="term" value="F:transaminase activity"/>
    <property type="evidence" value="ECO:0007669"/>
    <property type="project" value="UniProtKB-KW"/>
</dbReference>
<keyword evidence="7" id="KW-1185">Reference proteome</keyword>
<gene>
    <name evidence="6" type="ORF">JCM21142_41910</name>
</gene>
<sequence length="378" mass="42251">MIKFLDIQKITSSYEPELSESVKKVIDSGWYLQGEQVALFEKEYATFIGTGNCIGTANGLDALRLILKAYIQLGIMEQGDEVIVPANTYIASILAITDNGLVPVLVEPDENTYNLNLSLVEQHITKKTKAIMVVHLYGQICWNKDIRELADKYQLKIVEDNAQAAGAMSVSSVRSGALGDAAAHSFYPGKNLGALGDGGAVTTNDSELATVIRALGNYGSIQKYVNDYQGLNSRLDEMHATILRVKLKKLDDDNMHRREIAQFYMNHIQNTDVKLPLVDGSAQVNDQLGHVWHLFVIRHRKRDLLQKYLADKQIQTLIHYPIPPHQQKAYPQLNHLTYPITEMIHREVLSLPISQVMTIDEAKIVASAINTFNLSVHC</sequence>
<reference evidence="6 7" key="1">
    <citation type="journal article" date="2014" name="Genome Announc.">
        <title>Draft Genome Sequence of Cytophaga fermentans JCM 21142T, a Facultative Anaerobe Isolated from Marine Mud.</title>
        <authorList>
            <person name="Starns D."/>
            <person name="Oshima K."/>
            <person name="Suda W."/>
            <person name="Iino T."/>
            <person name="Yuki M."/>
            <person name="Inoue J."/>
            <person name="Kitamura K."/>
            <person name="Iida T."/>
            <person name="Darby A."/>
            <person name="Hattori M."/>
            <person name="Ohkuma M."/>
        </authorList>
    </citation>
    <scope>NUCLEOTIDE SEQUENCE [LARGE SCALE GENOMIC DNA]</scope>
    <source>
        <strain evidence="6 7">JCM 21142</strain>
    </source>
</reference>
<feature type="modified residue" description="N6-(pyridoxal phosphate)lysine" evidence="4">
    <location>
        <position position="190"/>
    </location>
</feature>
<dbReference type="OrthoDB" id="9810913at2"/>
<dbReference type="GO" id="GO:0030170">
    <property type="term" value="F:pyridoxal phosphate binding"/>
    <property type="evidence" value="ECO:0007669"/>
    <property type="project" value="TreeGrafter"/>
</dbReference>
<keyword evidence="6" id="KW-0808">Transferase</keyword>
<dbReference type="GO" id="GO:0000271">
    <property type="term" value="P:polysaccharide biosynthetic process"/>
    <property type="evidence" value="ECO:0007669"/>
    <property type="project" value="TreeGrafter"/>
</dbReference>
<name>W7Y6I1_9BACT</name>
<dbReference type="eggNOG" id="COG0399">
    <property type="taxonomic scope" value="Bacteria"/>
</dbReference>
<evidence type="ECO:0000256" key="5">
    <source>
        <dbReference type="RuleBase" id="RU004508"/>
    </source>
</evidence>
<accession>W7Y6I1</accession>
<dbReference type="CDD" id="cd00616">
    <property type="entry name" value="AHBA_syn"/>
    <property type="match status" value="1"/>
</dbReference>
<dbReference type="Pfam" id="PF01041">
    <property type="entry name" value="DegT_DnrJ_EryC1"/>
    <property type="match status" value="1"/>
</dbReference>
<protein>
    <submittedName>
        <fullName evidence="6">L-glutamine:2-deoxy-scyllo-inosose aminotransferase</fullName>
    </submittedName>
</protein>
<dbReference type="EMBL" id="BAMD01000020">
    <property type="protein sequence ID" value="GAF03243.1"/>
    <property type="molecule type" value="Genomic_DNA"/>
</dbReference>
<organism evidence="6 7">
    <name type="scientific">Saccharicrinis fermentans DSM 9555 = JCM 21142</name>
    <dbReference type="NCBI Taxonomy" id="869213"/>
    <lineage>
        <taxon>Bacteria</taxon>
        <taxon>Pseudomonadati</taxon>
        <taxon>Bacteroidota</taxon>
        <taxon>Bacteroidia</taxon>
        <taxon>Marinilabiliales</taxon>
        <taxon>Marinilabiliaceae</taxon>
        <taxon>Saccharicrinis</taxon>
    </lineage>
</organism>
<dbReference type="PANTHER" id="PTHR30244">
    <property type="entry name" value="TRANSAMINASE"/>
    <property type="match status" value="1"/>
</dbReference>
<proteinExistence type="inferred from homology"/>
<dbReference type="InterPro" id="IPR015422">
    <property type="entry name" value="PyrdxlP-dep_Trfase_small"/>
</dbReference>
<dbReference type="SUPFAM" id="SSF53383">
    <property type="entry name" value="PLP-dependent transferases"/>
    <property type="match status" value="1"/>
</dbReference>
<dbReference type="InterPro" id="IPR015421">
    <property type="entry name" value="PyrdxlP-dep_Trfase_major"/>
</dbReference>
<evidence type="ECO:0000256" key="4">
    <source>
        <dbReference type="PIRSR" id="PIRSR000390-2"/>
    </source>
</evidence>
<evidence type="ECO:0000313" key="7">
    <source>
        <dbReference type="Proteomes" id="UP000019402"/>
    </source>
</evidence>
<dbReference type="Proteomes" id="UP000019402">
    <property type="component" value="Unassembled WGS sequence"/>
</dbReference>
<dbReference type="Gene3D" id="3.90.1150.10">
    <property type="entry name" value="Aspartate Aminotransferase, domain 1"/>
    <property type="match status" value="1"/>
</dbReference>
<comment type="caution">
    <text evidence="6">The sequence shown here is derived from an EMBL/GenBank/DDBJ whole genome shotgun (WGS) entry which is preliminary data.</text>
</comment>
<evidence type="ECO:0000256" key="1">
    <source>
        <dbReference type="ARBA" id="ARBA00022898"/>
    </source>
</evidence>
<keyword evidence="1 4" id="KW-0663">Pyridoxal phosphate</keyword>
<comment type="similarity">
    <text evidence="2 5">Belongs to the DegT/DnrJ/EryC1 family.</text>
</comment>
<evidence type="ECO:0000313" key="6">
    <source>
        <dbReference type="EMBL" id="GAF03243.1"/>
    </source>
</evidence>
<dbReference type="STRING" id="869213.GCA_000517085_00257"/>